<dbReference type="GeneID" id="109583604"/>
<dbReference type="RefSeq" id="XP_019854578.1">
    <property type="nucleotide sequence ID" value="XM_019999019.1"/>
</dbReference>
<dbReference type="AlphaFoldDB" id="A0AAN0JCZ3"/>
<dbReference type="EnsemblMetazoa" id="XM_019999019.1">
    <property type="protein sequence ID" value="XP_019854578.1"/>
    <property type="gene ID" value="LOC109583604"/>
</dbReference>
<dbReference type="InterPro" id="IPR011029">
    <property type="entry name" value="DEATH-like_dom_sf"/>
</dbReference>
<evidence type="ECO:0008006" key="3">
    <source>
        <dbReference type="Google" id="ProtNLM"/>
    </source>
</evidence>
<evidence type="ECO:0000313" key="2">
    <source>
        <dbReference type="Proteomes" id="UP000007879"/>
    </source>
</evidence>
<accession>A0AAN0JCZ3</accession>
<reference evidence="2" key="1">
    <citation type="journal article" date="2010" name="Nature">
        <title>The Amphimedon queenslandica genome and the evolution of animal complexity.</title>
        <authorList>
            <person name="Srivastava M."/>
            <person name="Simakov O."/>
            <person name="Chapman J."/>
            <person name="Fahey B."/>
            <person name="Gauthier M.E."/>
            <person name="Mitros T."/>
            <person name="Richards G.S."/>
            <person name="Conaco C."/>
            <person name="Dacre M."/>
            <person name="Hellsten U."/>
            <person name="Larroux C."/>
            <person name="Putnam N.H."/>
            <person name="Stanke M."/>
            <person name="Adamska M."/>
            <person name="Darling A."/>
            <person name="Degnan S.M."/>
            <person name="Oakley T.H."/>
            <person name="Plachetzki D.C."/>
            <person name="Zhai Y."/>
            <person name="Adamski M."/>
            <person name="Calcino A."/>
            <person name="Cummins S.F."/>
            <person name="Goodstein D.M."/>
            <person name="Harris C."/>
            <person name="Jackson D.J."/>
            <person name="Leys S.P."/>
            <person name="Shu S."/>
            <person name="Woodcroft B.J."/>
            <person name="Vervoort M."/>
            <person name="Kosik K.S."/>
            <person name="Manning G."/>
            <person name="Degnan B.M."/>
            <person name="Rokhsar D.S."/>
        </authorList>
    </citation>
    <scope>NUCLEOTIDE SEQUENCE [LARGE SCALE GENOMIC DNA]</scope>
</reference>
<reference evidence="1" key="2">
    <citation type="submission" date="2024-06" db="UniProtKB">
        <authorList>
            <consortium name="EnsemblMetazoa"/>
        </authorList>
    </citation>
    <scope>IDENTIFICATION</scope>
</reference>
<sequence length="256" mass="28572">MIDDQPDIFLLLQWLEPLVDWKPFGLLLPEITQHDITIIEQVDTKHQKLALFTKWLNTDPTATWRDVLNALTKREEINLIQTINNLLQVDLHICTGGNNDAPVSSIAPVVSTVLSSVSVINKLVTSITSGNPKDILRTHSYKLGHAISVNLYNVTDALYAKELIPQQTKEAMHVSGVTDNEKSSKIMLIIEQLLESSPNPEQYLIDICHVLINQHCTLTDIAISILHELGQSDVAKPISSIPNDVQGYADIFCLHM</sequence>
<keyword evidence="2" id="KW-1185">Reference proteome</keyword>
<evidence type="ECO:0000313" key="1">
    <source>
        <dbReference type="EnsemblMetazoa" id="XP_019854578.1"/>
    </source>
</evidence>
<dbReference type="KEGG" id="aqu:109583604"/>
<proteinExistence type="predicted"/>
<name>A0AAN0JCZ3_AMPQE</name>
<organism evidence="1 2">
    <name type="scientific">Amphimedon queenslandica</name>
    <name type="common">Sponge</name>
    <dbReference type="NCBI Taxonomy" id="400682"/>
    <lineage>
        <taxon>Eukaryota</taxon>
        <taxon>Metazoa</taxon>
        <taxon>Porifera</taxon>
        <taxon>Demospongiae</taxon>
        <taxon>Heteroscleromorpha</taxon>
        <taxon>Haplosclerida</taxon>
        <taxon>Niphatidae</taxon>
        <taxon>Amphimedon</taxon>
    </lineage>
</organism>
<protein>
    <recommendedName>
        <fullName evidence="3">Death domain-containing protein</fullName>
    </recommendedName>
</protein>
<dbReference type="Proteomes" id="UP000007879">
    <property type="component" value="Unassembled WGS sequence"/>
</dbReference>
<dbReference type="SUPFAM" id="SSF47986">
    <property type="entry name" value="DEATH domain"/>
    <property type="match status" value="1"/>
</dbReference>